<dbReference type="AlphaFoldDB" id="A0A146LD60"/>
<evidence type="ECO:0000313" key="3">
    <source>
        <dbReference type="EMBL" id="JAQ06131.1"/>
    </source>
</evidence>
<sequence>MLLFLWWFRLQDQGLDEGCDLDPCSNEEPTEPQNYSIDQIYGSSRVFAEKNFDYAREEYESPDRQDSKDDEDARVEHREHRNHRTHSYKTTLGHKQQNLDKAFRDRGPSPTQQSTSDAGNNVQGQGPFPEQQHP</sequence>
<dbReference type="EMBL" id="GDHC01012498">
    <property type="protein sequence ID" value="JAQ06131.1"/>
    <property type="molecule type" value="Transcribed_RNA"/>
</dbReference>
<protein>
    <submittedName>
        <fullName evidence="3">Uncharacterized protein</fullName>
    </submittedName>
</protein>
<feature type="compositionally biased region" description="Polar residues" evidence="1">
    <location>
        <begin position="109"/>
        <end position="124"/>
    </location>
</feature>
<feature type="signal peptide" evidence="2">
    <location>
        <begin position="1"/>
        <end position="16"/>
    </location>
</feature>
<reference evidence="3" key="1">
    <citation type="journal article" date="2016" name="Gigascience">
        <title>De novo construction of an expanded transcriptome assembly for the western tarnished plant bug, Lygus hesperus.</title>
        <authorList>
            <person name="Tassone E.E."/>
            <person name="Geib S.M."/>
            <person name="Hall B."/>
            <person name="Fabrick J.A."/>
            <person name="Brent C.S."/>
            <person name="Hull J.J."/>
        </authorList>
    </citation>
    <scope>NUCLEOTIDE SEQUENCE</scope>
</reference>
<feature type="chain" id="PRO_5007527074" evidence="2">
    <location>
        <begin position="17"/>
        <end position="134"/>
    </location>
</feature>
<feature type="region of interest" description="Disordered" evidence="1">
    <location>
        <begin position="23"/>
        <end position="42"/>
    </location>
</feature>
<feature type="compositionally biased region" description="Basic and acidic residues" evidence="1">
    <location>
        <begin position="97"/>
        <end position="107"/>
    </location>
</feature>
<evidence type="ECO:0000256" key="2">
    <source>
        <dbReference type="SAM" id="SignalP"/>
    </source>
</evidence>
<organism evidence="3">
    <name type="scientific">Lygus hesperus</name>
    <name type="common">Western plant bug</name>
    <dbReference type="NCBI Taxonomy" id="30085"/>
    <lineage>
        <taxon>Eukaryota</taxon>
        <taxon>Metazoa</taxon>
        <taxon>Ecdysozoa</taxon>
        <taxon>Arthropoda</taxon>
        <taxon>Hexapoda</taxon>
        <taxon>Insecta</taxon>
        <taxon>Pterygota</taxon>
        <taxon>Neoptera</taxon>
        <taxon>Paraneoptera</taxon>
        <taxon>Hemiptera</taxon>
        <taxon>Heteroptera</taxon>
        <taxon>Panheteroptera</taxon>
        <taxon>Cimicomorpha</taxon>
        <taxon>Miridae</taxon>
        <taxon>Mirini</taxon>
        <taxon>Lygus</taxon>
    </lineage>
</organism>
<name>A0A146LD60_LYGHE</name>
<evidence type="ECO:0000256" key="1">
    <source>
        <dbReference type="SAM" id="MobiDB-lite"/>
    </source>
</evidence>
<feature type="region of interest" description="Disordered" evidence="1">
    <location>
        <begin position="53"/>
        <end position="134"/>
    </location>
</feature>
<proteinExistence type="predicted"/>
<keyword evidence="2" id="KW-0732">Signal</keyword>
<accession>A0A146LD60</accession>
<gene>
    <name evidence="3" type="ORF">g.39395</name>
</gene>
<feature type="compositionally biased region" description="Basic and acidic residues" evidence="1">
    <location>
        <begin position="53"/>
        <end position="67"/>
    </location>
</feature>